<dbReference type="RefSeq" id="WP_140603297.1">
    <property type="nucleotide sequence ID" value="NZ_SAWY01000020.1"/>
</dbReference>
<comment type="caution">
    <text evidence="1">The sequence shown here is derived from an EMBL/GenBank/DDBJ whole genome shotgun (WGS) entry which is preliminary data.</text>
</comment>
<keyword evidence="2" id="KW-1185">Reference proteome</keyword>
<dbReference type="SUPFAM" id="SSF55785">
    <property type="entry name" value="PYP-like sensor domain (PAS domain)"/>
    <property type="match status" value="1"/>
</dbReference>
<sequence>MLDPSSTQHFDDFSQPVLVVEYTHKSLNHKLVYQNKSFIKAIGWTLDEIPDKEHWWQKAYPDPQYQKVVENLWEIEMESIDLNADEFVVITVNIMTKHNKMKRFEVRTELKSSVTEGYYAVIFDEVNTA</sequence>
<evidence type="ECO:0000313" key="1">
    <source>
        <dbReference type="EMBL" id="TPH15133.1"/>
    </source>
</evidence>
<protein>
    <recommendedName>
        <fullName evidence="3">PAS domain-containing protein</fullName>
    </recommendedName>
</protein>
<dbReference type="InterPro" id="IPR035965">
    <property type="entry name" value="PAS-like_dom_sf"/>
</dbReference>
<dbReference type="Proteomes" id="UP000315303">
    <property type="component" value="Unassembled WGS sequence"/>
</dbReference>
<reference evidence="1 2" key="1">
    <citation type="submission" date="2019-01" db="EMBL/GenBank/DDBJ databases">
        <title>Litorilituus lipolytica sp. nov., isolated from intertidal sand of the Yellow Sea in China.</title>
        <authorList>
            <person name="Liu A."/>
        </authorList>
    </citation>
    <scope>NUCLEOTIDE SEQUENCE [LARGE SCALE GENOMIC DNA]</scope>
    <source>
        <strain evidence="1 2">RZ04</strain>
    </source>
</reference>
<dbReference type="AlphaFoldDB" id="A0A502KZN8"/>
<dbReference type="OrthoDB" id="6227533at2"/>
<proteinExistence type="predicted"/>
<dbReference type="EMBL" id="SAWY01000020">
    <property type="protein sequence ID" value="TPH15133.1"/>
    <property type="molecule type" value="Genomic_DNA"/>
</dbReference>
<gene>
    <name evidence="1" type="ORF">EPA86_09960</name>
</gene>
<organism evidence="1 2">
    <name type="scientific">Litorilituus lipolyticus</name>
    <dbReference type="NCBI Taxonomy" id="2491017"/>
    <lineage>
        <taxon>Bacteria</taxon>
        <taxon>Pseudomonadati</taxon>
        <taxon>Pseudomonadota</taxon>
        <taxon>Gammaproteobacteria</taxon>
        <taxon>Alteromonadales</taxon>
        <taxon>Colwelliaceae</taxon>
        <taxon>Litorilituus</taxon>
    </lineage>
</organism>
<evidence type="ECO:0008006" key="3">
    <source>
        <dbReference type="Google" id="ProtNLM"/>
    </source>
</evidence>
<evidence type="ECO:0000313" key="2">
    <source>
        <dbReference type="Proteomes" id="UP000315303"/>
    </source>
</evidence>
<accession>A0A502KZN8</accession>
<name>A0A502KZN8_9GAMM</name>